<feature type="region of interest" description="Disordered" evidence="1">
    <location>
        <begin position="453"/>
        <end position="593"/>
    </location>
</feature>
<feature type="region of interest" description="Disordered" evidence="1">
    <location>
        <begin position="396"/>
        <end position="434"/>
    </location>
</feature>
<keyword evidence="3" id="KW-1185">Reference proteome</keyword>
<feature type="compositionally biased region" description="Polar residues" evidence="1">
    <location>
        <begin position="274"/>
        <end position="286"/>
    </location>
</feature>
<feature type="compositionally biased region" description="Acidic residues" evidence="1">
    <location>
        <begin position="28"/>
        <end position="42"/>
    </location>
</feature>
<sequence>MEQPMKSVKPRDADGWSIVRHIVKEDVGSDGESVEVISDESDSNYSSTDEVPDIIPDDEYGDEPELAVFDPVGTLLRRFSDKLHELDLLPVQFNEHRRNSAHCSDIIYALVRHGLFVSGLLAVACSVLVASYLVHKVSESYSENKSVQPSSLALEELEQVVRRLQNSLKFEDEQQLKELLLKVPPGVIQTALQSGQPKNAVEKDLTGRKDRVASNLLSRGTENPGEPENSVTQIPSSNEELQTAEVTTSPTAEARSLPSPTRIEPTPALGKGGKNSTKLPDSQSSESLQIKLDAEFKDKLLSTKKEIQAVEKQIYFQVMSSLFEYKIELLKVLMKAKLDTEKPSGNNLDVIKKIQDAVFKGSESNFELWNKYYFNYLRPKFENISKLLDSLAVERGDSAPSSNHRRNTDDFLSDNQFVPGSSSEAKEETKTPERVGFDWKNLNSKIRESLKKARKEELKKSSGQSPWKLLNSKMKNLPDPKIAPSIDPVRDEVNDTSSPKIERKEEIVIMKTPTPGVIEQNKLLEPGSISHSDDEVPKNENREQRRSNEKKHNCGEFSCDYDSSKRKKKEPYGKKCGKKGKECHHDGGKKKQKNFLDNMTKYVSKAATGLWQTVGGGLEHYGGVLKNWTKTDQNQSQRYDEWRKQFVGELKDVMRVLSSNPTLESLQEMKENLAKYMGEGLGKLVSADGRDDNIQREDAPPAHGPEGIRKKQCNGKRCEATSDDESSADDMLLTEDNSTTDDSSTTDDEKTDEDRELETWYGKVARRRAELRRLDPSDASWFLDLGRHRSRLRRQPANLDDDGSWFISAARHRARMRGNSFGRTP</sequence>
<feature type="compositionally biased region" description="Basic and acidic residues" evidence="1">
    <location>
        <begin position="688"/>
        <end position="700"/>
    </location>
</feature>
<feature type="compositionally biased region" description="Low complexity" evidence="1">
    <location>
        <begin position="734"/>
        <end position="743"/>
    </location>
</feature>
<evidence type="ECO:0000313" key="2">
    <source>
        <dbReference type="EMBL" id="BES98002.1"/>
    </source>
</evidence>
<feature type="compositionally biased region" description="Polar residues" evidence="1">
    <location>
        <begin position="229"/>
        <end position="251"/>
    </location>
</feature>
<feature type="compositionally biased region" description="Polar residues" evidence="1">
    <location>
        <begin position="413"/>
        <end position="423"/>
    </location>
</feature>
<name>A0ABN7B5G5_9HEMI</name>
<evidence type="ECO:0000256" key="1">
    <source>
        <dbReference type="SAM" id="MobiDB-lite"/>
    </source>
</evidence>
<gene>
    <name evidence="2" type="ORF">NTJ_10817</name>
</gene>
<proteinExistence type="predicted"/>
<feature type="compositionally biased region" description="Basic and acidic residues" evidence="1">
    <location>
        <begin position="531"/>
        <end position="554"/>
    </location>
</feature>
<protein>
    <submittedName>
        <fullName evidence="2">Uncharacterized protein</fullName>
    </submittedName>
</protein>
<feature type="region of interest" description="Disordered" evidence="1">
    <location>
        <begin position="192"/>
        <end position="286"/>
    </location>
</feature>
<organism evidence="2 3">
    <name type="scientific">Nesidiocoris tenuis</name>
    <dbReference type="NCBI Taxonomy" id="355587"/>
    <lineage>
        <taxon>Eukaryota</taxon>
        <taxon>Metazoa</taxon>
        <taxon>Ecdysozoa</taxon>
        <taxon>Arthropoda</taxon>
        <taxon>Hexapoda</taxon>
        <taxon>Insecta</taxon>
        <taxon>Pterygota</taxon>
        <taxon>Neoptera</taxon>
        <taxon>Paraneoptera</taxon>
        <taxon>Hemiptera</taxon>
        <taxon>Heteroptera</taxon>
        <taxon>Panheteroptera</taxon>
        <taxon>Cimicomorpha</taxon>
        <taxon>Miridae</taxon>
        <taxon>Dicyphina</taxon>
        <taxon>Nesidiocoris</taxon>
    </lineage>
</organism>
<feature type="region of interest" description="Disordered" evidence="1">
    <location>
        <begin position="684"/>
        <end position="756"/>
    </location>
</feature>
<dbReference type="EMBL" id="AP028916">
    <property type="protein sequence ID" value="BES98002.1"/>
    <property type="molecule type" value="Genomic_DNA"/>
</dbReference>
<feature type="compositionally biased region" description="Acidic residues" evidence="1">
    <location>
        <begin position="744"/>
        <end position="756"/>
    </location>
</feature>
<feature type="compositionally biased region" description="Basic and acidic residues" evidence="1">
    <location>
        <begin position="424"/>
        <end position="434"/>
    </location>
</feature>
<feature type="compositionally biased region" description="Basic residues" evidence="1">
    <location>
        <begin position="565"/>
        <end position="578"/>
    </location>
</feature>
<feature type="region of interest" description="Disordered" evidence="1">
    <location>
        <begin position="27"/>
        <end position="51"/>
    </location>
</feature>
<evidence type="ECO:0000313" key="3">
    <source>
        <dbReference type="Proteomes" id="UP001307889"/>
    </source>
</evidence>
<feature type="compositionally biased region" description="Basic and acidic residues" evidence="1">
    <location>
        <begin position="200"/>
        <end position="212"/>
    </location>
</feature>
<dbReference type="Proteomes" id="UP001307889">
    <property type="component" value="Chromosome 8"/>
</dbReference>
<reference evidence="2 3" key="1">
    <citation type="submission" date="2023-09" db="EMBL/GenBank/DDBJ databases">
        <title>Nesidiocoris tenuis whole genome shotgun sequence.</title>
        <authorList>
            <person name="Shibata T."/>
            <person name="Shimoda M."/>
            <person name="Kobayashi T."/>
            <person name="Uehara T."/>
        </authorList>
    </citation>
    <scope>NUCLEOTIDE SEQUENCE [LARGE SCALE GENOMIC DNA]</scope>
    <source>
        <strain evidence="2 3">Japan</strain>
    </source>
</reference>
<accession>A0ABN7B5G5</accession>